<dbReference type="PRINTS" id="PR00605">
    <property type="entry name" value="CYTCHROMECIC"/>
</dbReference>
<dbReference type="SUPFAM" id="SSF46626">
    <property type="entry name" value="Cytochrome c"/>
    <property type="match status" value="1"/>
</dbReference>
<evidence type="ECO:0000256" key="2">
    <source>
        <dbReference type="ARBA" id="ARBA00022448"/>
    </source>
</evidence>
<evidence type="ECO:0000256" key="10">
    <source>
        <dbReference type="SAM" id="Phobius"/>
    </source>
</evidence>
<dbReference type="PROSITE" id="PS51007">
    <property type="entry name" value="CYTC"/>
    <property type="match status" value="1"/>
</dbReference>
<comment type="caution">
    <text evidence="12">The sequence shown here is derived from an EMBL/GenBank/DDBJ whole genome shotgun (WGS) entry which is preliminary data.</text>
</comment>
<keyword evidence="10" id="KW-0472">Membrane</keyword>
<evidence type="ECO:0000256" key="7">
    <source>
        <dbReference type="ARBA" id="ARBA00023004"/>
    </source>
</evidence>
<evidence type="ECO:0000313" key="12">
    <source>
        <dbReference type="EMBL" id="KCV81071.1"/>
    </source>
</evidence>
<comment type="cofactor">
    <cofactor evidence="1">
        <name>heme c</name>
        <dbReference type="ChEBI" id="CHEBI:61717"/>
    </cofactor>
</comment>
<evidence type="ECO:0000256" key="8">
    <source>
        <dbReference type="PROSITE-ProRule" id="PRU00433"/>
    </source>
</evidence>
<dbReference type="PATRIC" id="fig|1461693.3.peg.2812"/>
<dbReference type="PANTHER" id="PTHR35008:SF4">
    <property type="entry name" value="BLL4482 PROTEIN"/>
    <property type="match status" value="1"/>
</dbReference>
<gene>
    <name evidence="12" type="ORF">ATO10_13899</name>
</gene>
<dbReference type="eggNOG" id="COG2010">
    <property type="taxonomic scope" value="Bacteria"/>
</dbReference>
<keyword evidence="3 8" id="KW-0349">Heme</keyword>
<dbReference type="EMBL" id="AQQY01000011">
    <property type="protein sequence ID" value="KCV81071.1"/>
    <property type="molecule type" value="Genomic_DNA"/>
</dbReference>
<evidence type="ECO:0000256" key="4">
    <source>
        <dbReference type="ARBA" id="ARBA00022660"/>
    </source>
</evidence>
<protein>
    <submittedName>
        <fullName evidence="12">Cytochrome c class I</fullName>
    </submittedName>
</protein>
<evidence type="ECO:0000256" key="5">
    <source>
        <dbReference type="ARBA" id="ARBA00022723"/>
    </source>
</evidence>
<keyword evidence="7 8" id="KW-0408">Iron</keyword>
<evidence type="ECO:0000259" key="11">
    <source>
        <dbReference type="PROSITE" id="PS51007"/>
    </source>
</evidence>
<evidence type="ECO:0000256" key="1">
    <source>
        <dbReference type="ARBA" id="ARBA00001926"/>
    </source>
</evidence>
<dbReference type="InterPro" id="IPR051459">
    <property type="entry name" value="Cytochrome_c-type_DH"/>
</dbReference>
<sequence>MTVEPALNKHGEEYFMSRSKLILSAVVVLISTAGVATVLSTIQANAGPPKQPVSSDTEAGAVLYAENCASCHGANLEGEPNWRSQKEDGTLPAPPHDRTGHTWHHGDALLFNYTKLGGQAALAASGVEGFASGMPGFGDQLSDQEIWDILAFIKSTWPERMRETQAVRTEGEQMKGGS</sequence>
<dbReference type="STRING" id="1461693.ATO10_13899"/>
<keyword evidence="10" id="KW-0812">Transmembrane</keyword>
<feature type="compositionally biased region" description="Basic and acidic residues" evidence="9">
    <location>
        <begin position="84"/>
        <end position="102"/>
    </location>
</feature>
<keyword evidence="5 8" id="KW-0479">Metal-binding</keyword>
<evidence type="ECO:0000313" key="13">
    <source>
        <dbReference type="Proteomes" id="UP000024836"/>
    </source>
</evidence>
<dbReference type="InterPro" id="IPR008168">
    <property type="entry name" value="Cyt_C_IC"/>
</dbReference>
<dbReference type="GO" id="GO:0005506">
    <property type="term" value="F:iron ion binding"/>
    <property type="evidence" value="ECO:0007669"/>
    <property type="project" value="InterPro"/>
</dbReference>
<organism evidence="12 13">
    <name type="scientific">Actibacterium atlanticum</name>
    <dbReference type="NCBI Taxonomy" id="1461693"/>
    <lineage>
        <taxon>Bacteria</taxon>
        <taxon>Pseudomonadati</taxon>
        <taxon>Pseudomonadota</taxon>
        <taxon>Alphaproteobacteria</taxon>
        <taxon>Rhodobacterales</taxon>
        <taxon>Roseobacteraceae</taxon>
        <taxon>Actibacterium</taxon>
    </lineage>
</organism>
<feature type="domain" description="Cytochrome c" evidence="11">
    <location>
        <begin position="55"/>
        <end position="157"/>
    </location>
</feature>
<dbReference type="InterPro" id="IPR009056">
    <property type="entry name" value="Cyt_c-like_dom"/>
</dbReference>
<dbReference type="GO" id="GO:0009055">
    <property type="term" value="F:electron transfer activity"/>
    <property type="evidence" value="ECO:0007669"/>
    <property type="project" value="InterPro"/>
</dbReference>
<accession>A0A058ZJT9</accession>
<dbReference type="RefSeq" id="WP_238323507.1">
    <property type="nucleotide sequence ID" value="NZ_AQQY01000011.1"/>
</dbReference>
<keyword evidence="6" id="KW-0249">Electron transport</keyword>
<proteinExistence type="predicted"/>
<evidence type="ECO:0000256" key="6">
    <source>
        <dbReference type="ARBA" id="ARBA00022982"/>
    </source>
</evidence>
<keyword evidence="13" id="KW-1185">Reference proteome</keyword>
<dbReference type="Gene3D" id="1.10.760.10">
    <property type="entry name" value="Cytochrome c-like domain"/>
    <property type="match status" value="1"/>
</dbReference>
<dbReference type="Proteomes" id="UP000024836">
    <property type="component" value="Unassembled WGS sequence"/>
</dbReference>
<reference evidence="12 13" key="1">
    <citation type="submission" date="2013-04" db="EMBL/GenBank/DDBJ databases">
        <title>Shimia sp. 22II-S11-Z10 Genome Sequencing.</title>
        <authorList>
            <person name="Lai Q."/>
            <person name="Li G."/>
            <person name="Shao Z."/>
        </authorList>
    </citation>
    <scope>NUCLEOTIDE SEQUENCE [LARGE SCALE GENOMIC DNA]</scope>
    <source>
        <strain evidence="13">22II-S11-Z10</strain>
    </source>
</reference>
<keyword evidence="10" id="KW-1133">Transmembrane helix</keyword>
<name>A0A058ZJT9_9RHOB</name>
<feature type="region of interest" description="Disordered" evidence="9">
    <location>
        <begin position="79"/>
        <end position="102"/>
    </location>
</feature>
<keyword evidence="2" id="KW-0813">Transport</keyword>
<evidence type="ECO:0000256" key="9">
    <source>
        <dbReference type="SAM" id="MobiDB-lite"/>
    </source>
</evidence>
<dbReference type="PANTHER" id="PTHR35008">
    <property type="entry name" value="BLL4482 PROTEIN-RELATED"/>
    <property type="match status" value="1"/>
</dbReference>
<dbReference type="GO" id="GO:0020037">
    <property type="term" value="F:heme binding"/>
    <property type="evidence" value="ECO:0007669"/>
    <property type="project" value="InterPro"/>
</dbReference>
<evidence type="ECO:0000256" key="3">
    <source>
        <dbReference type="ARBA" id="ARBA00022617"/>
    </source>
</evidence>
<dbReference type="InterPro" id="IPR036909">
    <property type="entry name" value="Cyt_c-like_dom_sf"/>
</dbReference>
<keyword evidence="4" id="KW-0679">Respiratory chain</keyword>
<dbReference type="AlphaFoldDB" id="A0A058ZJT9"/>
<feature type="transmembrane region" description="Helical" evidence="10">
    <location>
        <begin position="21"/>
        <end position="42"/>
    </location>
</feature>
<dbReference type="Pfam" id="PF00034">
    <property type="entry name" value="Cytochrom_C"/>
    <property type="match status" value="1"/>
</dbReference>